<dbReference type="EMBL" id="PFNK01000048">
    <property type="protein sequence ID" value="PIZ43302.1"/>
    <property type="molecule type" value="Genomic_DNA"/>
</dbReference>
<organism evidence="2 3">
    <name type="scientific">candidate division WWE3 bacterium CG_4_10_14_0_2_um_filter_42_7</name>
    <dbReference type="NCBI Taxonomy" id="1975073"/>
    <lineage>
        <taxon>Bacteria</taxon>
        <taxon>Katanobacteria</taxon>
    </lineage>
</organism>
<feature type="chain" id="PRO_5014779570" evidence="1">
    <location>
        <begin position="27"/>
        <end position="749"/>
    </location>
</feature>
<keyword evidence="1" id="KW-0732">Signal</keyword>
<feature type="signal peptide" evidence="1">
    <location>
        <begin position="1"/>
        <end position="26"/>
    </location>
</feature>
<dbReference type="Proteomes" id="UP000229915">
    <property type="component" value="Unassembled WGS sequence"/>
</dbReference>
<comment type="caution">
    <text evidence="2">The sequence shown here is derived from an EMBL/GenBank/DDBJ whole genome shotgun (WGS) entry which is preliminary data.</text>
</comment>
<evidence type="ECO:0000313" key="2">
    <source>
        <dbReference type="EMBL" id="PIZ43302.1"/>
    </source>
</evidence>
<sequence length="749" mass="76189">MKKCKKLLGIITAFAFVMMTVVPSQAYAVAVSADKINSAAGLIQLVDPVRVKGNVYPHYAAGNYTLGTLAAPWTTTFTKDAYFLPKSAASTTSEGYVYYDSDDDNLYVYANGGWVDLTLGATGAISLDDAYNTDSGERTVLVEAGDVSWDMSSSYNYILDMQGTGDIIFQDNGTAAFTFSDTGVATFAGSAEGTSVLTLTAGDLLVSDGDVTLSGGELSVTTDDTTTDAVTIAGNTLTTGQALAIIYDASTHTSGNVFEISDNDASVDFAVAEDGVTTITGAAEGTSALVLTAGDAVVTNGDVTISSGELALTTDDTTTDAVTISGNTLTTGQALAVIYDASTHTSGNVFEVSDADAGVDFAIAEDGATTLTGSAEGTSVLTLTTGDLLITDGDLTISGGEIATTTDDTITDAMTISGNTLTTGQALAIIYDASTHTSGNVFEISDADAAVDFAVAEDGATTITGSAEGTNALTLTTGDLVVTDGDLTLSGGEVAIVTDDTTTDAVTITGSTLTTGQALAVIYDASTHTSGNVFEISDADAAVDFAVAEDGATTITGSAAGTAALTLTTGDITVTDGSVNVGGNVVPEAAGTRNLGSATLEWAALYMDDDTGINFGLDQDALLAYDETTDDRVELTGTGATLYVEDVLTLGKQDETINGANDSVTITASYLEVTATAATDDIILATTGVTEGDILIMVNVAANAFQVDGDTATMKIDGGADFDVAQYHGLIFVFDGTNWLQLTKITTNS</sequence>
<evidence type="ECO:0000256" key="1">
    <source>
        <dbReference type="SAM" id="SignalP"/>
    </source>
</evidence>
<evidence type="ECO:0000313" key="3">
    <source>
        <dbReference type="Proteomes" id="UP000229915"/>
    </source>
</evidence>
<dbReference type="AlphaFoldDB" id="A0A2M7TD21"/>
<gene>
    <name evidence="2" type="ORF">COY33_01740</name>
</gene>
<name>A0A2M7TD21_UNCKA</name>
<accession>A0A2M7TD21</accession>
<reference evidence="3" key="1">
    <citation type="submission" date="2017-09" db="EMBL/GenBank/DDBJ databases">
        <title>Depth-based differentiation of microbial function through sediment-hosted aquifers and enrichment of novel symbionts in the deep terrestrial subsurface.</title>
        <authorList>
            <person name="Probst A.J."/>
            <person name="Ladd B."/>
            <person name="Jarett J.K."/>
            <person name="Geller-Mcgrath D.E."/>
            <person name="Sieber C.M.K."/>
            <person name="Emerson J.B."/>
            <person name="Anantharaman K."/>
            <person name="Thomas B.C."/>
            <person name="Malmstrom R."/>
            <person name="Stieglmeier M."/>
            <person name="Klingl A."/>
            <person name="Woyke T."/>
            <person name="Ryan C.M."/>
            <person name="Banfield J.F."/>
        </authorList>
    </citation>
    <scope>NUCLEOTIDE SEQUENCE [LARGE SCALE GENOMIC DNA]</scope>
</reference>
<proteinExistence type="predicted"/>
<protein>
    <submittedName>
        <fullName evidence="2">Uncharacterized protein</fullName>
    </submittedName>
</protein>